<comment type="caution">
    <text evidence="1">The sequence shown here is derived from an EMBL/GenBank/DDBJ whole genome shotgun (WGS) entry which is preliminary data.</text>
</comment>
<keyword evidence="2" id="KW-1185">Reference proteome</keyword>
<name>A0ACC0ARU2_CATRO</name>
<sequence length="109" mass="12479">MAKEKERTDLLEEIMIFFFQTIAENCCWNSASAFSAAGILLQIFLLLRSPSAASNCFSNFLVAAFGYSPSQRSCCWYFLFVPHRSLSVFFLFYFFSLCSCPFLPLLLSF</sequence>
<dbReference type="EMBL" id="CM044705">
    <property type="protein sequence ID" value="KAI5662658.1"/>
    <property type="molecule type" value="Genomic_DNA"/>
</dbReference>
<gene>
    <name evidence="1" type="ORF">M9H77_21981</name>
</gene>
<proteinExistence type="predicted"/>
<protein>
    <submittedName>
        <fullName evidence="1">Uncharacterized protein</fullName>
    </submittedName>
</protein>
<accession>A0ACC0ARU2</accession>
<evidence type="ECO:0000313" key="1">
    <source>
        <dbReference type="EMBL" id="KAI5662658.1"/>
    </source>
</evidence>
<evidence type="ECO:0000313" key="2">
    <source>
        <dbReference type="Proteomes" id="UP001060085"/>
    </source>
</evidence>
<dbReference type="Proteomes" id="UP001060085">
    <property type="component" value="Linkage Group LG05"/>
</dbReference>
<reference evidence="2" key="1">
    <citation type="journal article" date="2023" name="Nat. Plants">
        <title>Single-cell RNA sequencing provides a high-resolution roadmap for understanding the multicellular compartmentation of specialized metabolism.</title>
        <authorList>
            <person name="Sun S."/>
            <person name="Shen X."/>
            <person name="Li Y."/>
            <person name="Li Y."/>
            <person name="Wang S."/>
            <person name="Li R."/>
            <person name="Zhang H."/>
            <person name="Shen G."/>
            <person name="Guo B."/>
            <person name="Wei J."/>
            <person name="Xu J."/>
            <person name="St-Pierre B."/>
            <person name="Chen S."/>
            <person name="Sun C."/>
        </authorList>
    </citation>
    <scope>NUCLEOTIDE SEQUENCE [LARGE SCALE GENOMIC DNA]</scope>
</reference>
<organism evidence="1 2">
    <name type="scientific">Catharanthus roseus</name>
    <name type="common">Madagascar periwinkle</name>
    <name type="synonym">Vinca rosea</name>
    <dbReference type="NCBI Taxonomy" id="4058"/>
    <lineage>
        <taxon>Eukaryota</taxon>
        <taxon>Viridiplantae</taxon>
        <taxon>Streptophyta</taxon>
        <taxon>Embryophyta</taxon>
        <taxon>Tracheophyta</taxon>
        <taxon>Spermatophyta</taxon>
        <taxon>Magnoliopsida</taxon>
        <taxon>eudicotyledons</taxon>
        <taxon>Gunneridae</taxon>
        <taxon>Pentapetalae</taxon>
        <taxon>asterids</taxon>
        <taxon>lamiids</taxon>
        <taxon>Gentianales</taxon>
        <taxon>Apocynaceae</taxon>
        <taxon>Rauvolfioideae</taxon>
        <taxon>Vinceae</taxon>
        <taxon>Catharanthinae</taxon>
        <taxon>Catharanthus</taxon>
    </lineage>
</organism>